<dbReference type="FunFam" id="1.20.1440.230:FF:000001">
    <property type="entry name" value="Mitochondrial NADH dehydrogenase flavoprotein 1"/>
    <property type="match status" value="1"/>
</dbReference>
<dbReference type="InterPro" id="IPR001949">
    <property type="entry name" value="NADH-UbQ_OxRdtase_51kDa_CS"/>
</dbReference>
<comment type="similarity">
    <text evidence="1">Belongs to the complex I 51 kDa subunit family.</text>
</comment>
<keyword evidence="4" id="KW-0408">Iron</keyword>
<keyword evidence="2" id="KW-0004">4Fe-4S</keyword>
<dbReference type="SUPFAM" id="SSF52833">
    <property type="entry name" value="Thioredoxin-like"/>
    <property type="match status" value="1"/>
</dbReference>
<dbReference type="Pfam" id="PF10589">
    <property type="entry name" value="NADH_4Fe-4S"/>
    <property type="match status" value="1"/>
</dbReference>
<dbReference type="GO" id="GO:0016491">
    <property type="term" value="F:oxidoreductase activity"/>
    <property type="evidence" value="ECO:0007669"/>
    <property type="project" value="UniProtKB-KW"/>
</dbReference>
<keyword evidence="5" id="KW-0411">Iron-sulfur</keyword>
<dbReference type="PATRIC" id="fig|388467.6.peg.2929"/>
<evidence type="ECO:0000256" key="5">
    <source>
        <dbReference type="ARBA" id="ARBA00023014"/>
    </source>
</evidence>
<reference evidence="7 8" key="1">
    <citation type="journal article" date="2014" name="Appl. Environ. Microbiol.">
        <title>Elucidation of insertion elements encoded on plasmids and in vitro construction of shuttle vectors from the toxic cyanobacterium Planktothrix.</title>
        <authorList>
            <person name="Christiansen G."/>
            <person name="Goesmann A."/>
            <person name="Kurmayer R."/>
        </authorList>
    </citation>
    <scope>NUCLEOTIDE SEQUENCE [LARGE SCALE GENOMIC DNA]</scope>
    <source>
        <strain evidence="7 8">NIVA-CYA 126/8</strain>
    </source>
</reference>
<dbReference type="STRING" id="388467.A19Y_2983"/>
<dbReference type="Gene3D" id="3.40.30.10">
    <property type="entry name" value="Glutaredoxin"/>
    <property type="match status" value="1"/>
</dbReference>
<dbReference type="GO" id="GO:0010181">
    <property type="term" value="F:FMN binding"/>
    <property type="evidence" value="ECO:0007669"/>
    <property type="project" value="InterPro"/>
</dbReference>
<protein>
    <submittedName>
        <fullName evidence="7">HoxF</fullName>
        <ecNumber evidence="7">1.6.5.3</ecNumber>
    </submittedName>
</protein>
<dbReference type="InterPro" id="IPR036249">
    <property type="entry name" value="Thioredoxin-like_sf"/>
</dbReference>
<dbReference type="EMBL" id="CM002803">
    <property type="protein sequence ID" value="KEI67824.1"/>
    <property type="molecule type" value="Genomic_DNA"/>
</dbReference>
<dbReference type="CDD" id="cd02980">
    <property type="entry name" value="TRX_Fd_family"/>
    <property type="match status" value="1"/>
</dbReference>
<keyword evidence="3" id="KW-0479">Metal-binding</keyword>
<dbReference type="PANTHER" id="PTHR43578">
    <property type="entry name" value="NADH-QUINONE OXIDOREDUCTASE SUBUNIT F"/>
    <property type="match status" value="1"/>
</dbReference>
<dbReference type="PANTHER" id="PTHR43578:SF3">
    <property type="entry name" value="NADH-QUINONE OXIDOREDUCTASE SUBUNIT F"/>
    <property type="match status" value="1"/>
</dbReference>
<evidence type="ECO:0000259" key="6">
    <source>
        <dbReference type="SMART" id="SM00928"/>
    </source>
</evidence>
<feature type="domain" description="NADH-ubiquinone oxidoreductase 51kDa subunit iron-sulphur binding" evidence="6">
    <location>
        <begin position="463"/>
        <end position="508"/>
    </location>
</feature>
<dbReference type="GO" id="GO:0008137">
    <property type="term" value="F:NADH dehydrogenase (ubiquinone) activity"/>
    <property type="evidence" value="ECO:0007669"/>
    <property type="project" value="InterPro"/>
</dbReference>
<dbReference type="GO" id="GO:0051539">
    <property type="term" value="F:4 iron, 4 sulfur cluster binding"/>
    <property type="evidence" value="ECO:0007669"/>
    <property type="project" value="UniProtKB-KW"/>
</dbReference>
<dbReference type="InterPro" id="IPR019575">
    <property type="entry name" value="Nuop51_4Fe4S-bd"/>
</dbReference>
<evidence type="ECO:0000256" key="1">
    <source>
        <dbReference type="ARBA" id="ARBA00007523"/>
    </source>
</evidence>
<dbReference type="SUPFAM" id="SSF142984">
    <property type="entry name" value="Nqo1 middle domain-like"/>
    <property type="match status" value="1"/>
</dbReference>
<dbReference type="Gene3D" id="1.20.1440.230">
    <property type="entry name" value="NADH-ubiquinone oxidoreductase 51kDa subunit, iron-sulphur binding domain"/>
    <property type="match status" value="1"/>
</dbReference>
<dbReference type="SMART" id="SM00928">
    <property type="entry name" value="NADH_4Fe-4S"/>
    <property type="match status" value="1"/>
</dbReference>
<dbReference type="Gene3D" id="6.10.250.1450">
    <property type="match status" value="1"/>
</dbReference>
<dbReference type="Gene3D" id="3.40.50.11540">
    <property type="entry name" value="NADH-ubiquinone oxidoreductase 51kDa subunit"/>
    <property type="match status" value="1"/>
</dbReference>
<keyword evidence="7" id="KW-0560">Oxidoreductase</keyword>
<dbReference type="GO" id="GO:0046872">
    <property type="term" value="F:metal ion binding"/>
    <property type="evidence" value="ECO:0007669"/>
    <property type="project" value="UniProtKB-KW"/>
</dbReference>
<dbReference type="Gene3D" id="3.10.20.600">
    <property type="match status" value="1"/>
</dbReference>
<dbReference type="HOGENOM" id="CLU_014881_3_2_3"/>
<dbReference type="eggNOG" id="COG1894">
    <property type="taxonomic scope" value="Bacteria"/>
</dbReference>
<dbReference type="PROSITE" id="PS00645">
    <property type="entry name" value="COMPLEX1_51K_2"/>
    <property type="match status" value="1"/>
</dbReference>
<dbReference type="EC" id="1.6.5.3" evidence="7"/>
<dbReference type="SUPFAM" id="SSF142019">
    <property type="entry name" value="Nqo1 FMN-binding domain-like"/>
    <property type="match status" value="1"/>
</dbReference>
<dbReference type="FunFam" id="3.40.50.11540:FF:000001">
    <property type="entry name" value="NADH dehydrogenase [ubiquinone] flavoprotein 1, mitochondrial"/>
    <property type="match status" value="1"/>
</dbReference>
<gene>
    <name evidence="7" type="primary">hoxF</name>
    <name evidence="7" type="ORF">A19Y_2983</name>
</gene>
<dbReference type="Pfam" id="PF01257">
    <property type="entry name" value="2Fe-2S_thioredx"/>
    <property type="match status" value="1"/>
</dbReference>
<organism evidence="7 8">
    <name type="scientific">Planktothrix agardhii (strain NIVA-CYA 126/8)</name>
    <dbReference type="NCBI Taxonomy" id="388467"/>
    <lineage>
        <taxon>Bacteria</taxon>
        <taxon>Bacillati</taxon>
        <taxon>Cyanobacteriota</taxon>
        <taxon>Cyanophyceae</taxon>
        <taxon>Oscillatoriophycideae</taxon>
        <taxon>Oscillatoriales</taxon>
        <taxon>Microcoleaceae</taxon>
        <taxon>Planktothrix</taxon>
    </lineage>
</organism>
<dbReference type="InterPro" id="IPR037207">
    <property type="entry name" value="Nuop51_4Fe4S-bd_sf"/>
</dbReference>
<accession>A0A073CHS6</accession>
<evidence type="ECO:0000256" key="2">
    <source>
        <dbReference type="ARBA" id="ARBA00022485"/>
    </source>
</evidence>
<evidence type="ECO:0000313" key="8">
    <source>
        <dbReference type="Proteomes" id="UP000027395"/>
    </source>
</evidence>
<dbReference type="InterPro" id="IPR011538">
    <property type="entry name" value="Nuo51_FMN-bd"/>
</dbReference>
<name>A0A073CHS6_PLAA1</name>
<evidence type="ECO:0000256" key="4">
    <source>
        <dbReference type="ARBA" id="ARBA00023004"/>
    </source>
</evidence>
<dbReference type="SUPFAM" id="SSF140490">
    <property type="entry name" value="Nqo1C-terminal domain-like"/>
    <property type="match status" value="1"/>
</dbReference>
<dbReference type="Proteomes" id="UP000027395">
    <property type="component" value="Chromosome"/>
</dbReference>
<proteinExistence type="inferred from homology"/>
<sequence length="560" mass="59761">MPIPHYPLPIPITYYQLPITQIMEYSELLELAEKEQKSQKPIRVHCCTSTGCVASNSLGVKDQMDAAVKAAGLEERVQVVGVGCMGFCGRGPIVEVEPAGLQYEKVTPEAAPSIIEALNGGEAKPVQGDRNHPFFSGQLLIVRENSGKIDPEKIGEYIAVGGYQALHHAVYEMSPADVVAEITKSGLRGRGGAGYPTGLKWATVAKMPPGQKYVICNADEGDPGAFMDRSVLESDPHRILEGMAIAGYAVGATQGYIYVRAEYPLAISRLQKAIQQAKRQGILGSQVFGSGIDFRVDIRVGAGAFVCGEETALIASIDGGRGTPRPRPPYPAVSGLWGEPTLINNVETLANIAPIIKKGSDWFSSIGTEKSKGTKIFSLTGKIRNTGLIEVPMGISLRTIIEDMGGGIPGGVKVKAVQTGGPSGGCIPAEHLDTPVDYESLAQLGSMMGSGGMVVLDENTSMVQVAQFYMEFCRGETCGKCVPCRTGTVQLYQMLTKILNKQATTADIEKMKLLSEMVKATSLCGLGQTAPNPVLSTLRYFPEEYQALLQPEESGRVSGL</sequence>
<evidence type="ECO:0000313" key="7">
    <source>
        <dbReference type="EMBL" id="KEI67824.1"/>
    </source>
</evidence>
<dbReference type="Pfam" id="PF01512">
    <property type="entry name" value="Complex1_51K"/>
    <property type="match status" value="1"/>
</dbReference>
<dbReference type="InterPro" id="IPR037225">
    <property type="entry name" value="Nuo51_FMN-bd_sf"/>
</dbReference>
<keyword evidence="8" id="KW-1185">Reference proteome</keyword>
<dbReference type="AlphaFoldDB" id="A0A073CHS6"/>
<evidence type="ECO:0000256" key="3">
    <source>
        <dbReference type="ARBA" id="ARBA00022723"/>
    </source>
</evidence>